<feature type="domain" description="G-protein coupled receptors family 1 profile" evidence="9">
    <location>
        <begin position="22"/>
        <end position="274"/>
    </location>
</feature>
<dbReference type="InterPro" id="IPR050125">
    <property type="entry name" value="GPCR_opsins"/>
</dbReference>
<feature type="transmembrane region" description="Helical" evidence="8">
    <location>
        <begin position="42"/>
        <end position="61"/>
    </location>
</feature>
<feature type="transmembrane region" description="Helical" evidence="8">
    <location>
        <begin position="81"/>
        <end position="105"/>
    </location>
</feature>
<feature type="transmembrane region" description="Helical" evidence="8">
    <location>
        <begin position="125"/>
        <end position="148"/>
    </location>
</feature>
<name>A0A857GWW0_HYDVU</name>
<dbReference type="GO" id="GO:0004930">
    <property type="term" value="F:G protein-coupled receptor activity"/>
    <property type="evidence" value="ECO:0007669"/>
    <property type="project" value="UniProtKB-KW"/>
</dbReference>
<evidence type="ECO:0000256" key="4">
    <source>
        <dbReference type="ARBA" id="ARBA00023040"/>
    </source>
</evidence>
<dbReference type="AlphaFoldDB" id="A0A857GWW0"/>
<evidence type="ECO:0000259" key="9">
    <source>
        <dbReference type="PROSITE" id="PS50262"/>
    </source>
</evidence>
<dbReference type="InterPro" id="IPR000276">
    <property type="entry name" value="GPCR_Rhodpsn"/>
</dbReference>
<proteinExistence type="evidence at transcript level"/>
<keyword evidence="6" id="KW-0675">Receptor</keyword>
<dbReference type="PROSITE" id="PS50262">
    <property type="entry name" value="G_PROTEIN_RECEP_F1_2"/>
    <property type="match status" value="1"/>
</dbReference>
<keyword evidence="2 8" id="KW-0812">Transmembrane</keyword>
<evidence type="ECO:0000256" key="2">
    <source>
        <dbReference type="ARBA" id="ARBA00022692"/>
    </source>
</evidence>
<dbReference type="PANTHER" id="PTHR24240">
    <property type="entry name" value="OPSIN"/>
    <property type="match status" value="1"/>
</dbReference>
<dbReference type="SUPFAM" id="SSF81321">
    <property type="entry name" value="Family A G protein-coupled receptor-like"/>
    <property type="match status" value="1"/>
</dbReference>
<reference evidence="10" key="1">
    <citation type="journal article" date="2019" name="BMC Genomics">
        <title>Molecular evolution and expression of opsin genes in Hydra vulgaris.</title>
        <authorList>
            <person name="Macias-Munoz A."/>
            <person name="Murad R."/>
            <person name="Mortazavi A."/>
        </authorList>
    </citation>
    <scope>NUCLEOTIDE SEQUENCE</scope>
</reference>
<dbReference type="PRINTS" id="PR00237">
    <property type="entry name" value="GPCRRHODOPSN"/>
</dbReference>
<comment type="subcellular location">
    <subcellularLocation>
        <location evidence="1">Membrane</location>
        <topology evidence="1">Multi-pass membrane protein</topology>
    </subcellularLocation>
</comment>
<feature type="transmembrane region" description="Helical" evidence="8">
    <location>
        <begin position="215"/>
        <end position="234"/>
    </location>
</feature>
<dbReference type="OrthoDB" id="8863409at2759"/>
<evidence type="ECO:0000256" key="7">
    <source>
        <dbReference type="ARBA" id="ARBA00023224"/>
    </source>
</evidence>
<protein>
    <submittedName>
        <fullName evidence="10">Opsin</fullName>
    </submittedName>
</protein>
<feature type="transmembrane region" description="Helical" evidence="8">
    <location>
        <begin position="168"/>
        <end position="194"/>
    </location>
</feature>
<feature type="transmembrane region" description="Helical" evidence="8">
    <location>
        <begin position="6"/>
        <end position="30"/>
    </location>
</feature>
<evidence type="ECO:0000256" key="6">
    <source>
        <dbReference type="ARBA" id="ARBA00023170"/>
    </source>
</evidence>
<dbReference type="InterPro" id="IPR017452">
    <property type="entry name" value="GPCR_Rhodpsn_7TM"/>
</dbReference>
<keyword evidence="7" id="KW-0807">Transducer</keyword>
<accession>A0A857GWW0</accession>
<evidence type="ECO:0000256" key="8">
    <source>
        <dbReference type="SAM" id="Phobius"/>
    </source>
</evidence>
<dbReference type="GO" id="GO:0016020">
    <property type="term" value="C:membrane"/>
    <property type="evidence" value="ECO:0007669"/>
    <property type="project" value="UniProtKB-SubCell"/>
</dbReference>
<dbReference type="Gene3D" id="1.20.1070.10">
    <property type="entry name" value="Rhodopsin 7-helix transmembrane proteins"/>
    <property type="match status" value="1"/>
</dbReference>
<dbReference type="GeneID" id="105848280"/>
<dbReference type="Pfam" id="PF00001">
    <property type="entry name" value="7tm_1"/>
    <property type="match status" value="1"/>
</dbReference>
<gene>
    <name evidence="10" type="primary">OpD25</name>
</gene>
<evidence type="ECO:0000256" key="3">
    <source>
        <dbReference type="ARBA" id="ARBA00022989"/>
    </source>
</evidence>
<evidence type="ECO:0000256" key="5">
    <source>
        <dbReference type="ARBA" id="ARBA00023136"/>
    </source>
</evidence>
<feature type="transmembrane region" description="Helical" evidence="8">
    <location>
        <begin position="254"/>
        <end position="277"/>
    </location>
</feature>
<organism evidence="10">
    <name type="scientific">Hydra vulgaris</name>
    <name type="common">Hydra</name>
    <name type="synonym">Hydra attenuata</name>
    <dbReference type="NCBI Taxonomy" id="6087"/>
    <lineage>
        <taxon>Eukaryota</taxon>
        <taxon>Metazoa</taxon>
        <taxon>Cnidaria</taxon>
        <taxon>Hydrozoa</taxon>
        <taxon>Hydroidolina</taxon>
        <taxon>Anthoathecata</taxon>
        <taxon>Aplanulata</taxon>
        <taxon>Hydridae</taxon>
        <taxon>Hydra</taxon>
    </lineage>
</organism>
<keyword evidence="4" id="KW-0297">G-protein coupled receptor</keyword>
<dbReference type="KEGG" id="hmg:105848280"/>
<keyword evidence="3 8" id="KW-1133">Transmembrane helix</keyword>
<sequence>MDVLETAYFVCVLAIVILSVLLNAIIIFTIIYKIKVTKLPHVFILSISIFDIIHTLIGFGAELNVLYGIYSLKKSFVCIGASFVTFFITASNILKTVIISIMRAISIKWPFFYIKYCKTVKVRTLLLFFCYLYGFLWPSFPLIGWSKYEIDLDKKRCSLDWNLTHSGSLSYLITVFLFCYFLPIIGLIFVYNAVKEKVVSKCTVKRAQVGTNRDILEMVYLKLSLWSVIFYFVIWTPYASASLLSIFKIKSPSVIYTLCALFSKLSAISNALTNCYFNKYFRNHIKKIKLFQCFINRNKESNDNVTL</sequence>
<dbReference type="EMBL" id="MN822279">
    <property type="protein sequence ID" value="QHF16599.1"/>
    <property type="molecule type" value="mRNA"/>
</dbReference>
<evidence type="ECO:0000256" key="1">
    <source>
        <dbReference type="ARBA" id="ARBA00004141"/>
    </source>
</evidence>
<evidence type="ECO:0000313" key="10">
    <source>
        <dbReference type="EMBL" id="QHF16599.1"/>
    </source>
</evidence>
<keyword evidence="5 8" id="KW-0472">Membrane</keyword>